<keyword evidence="3" id="KW-0732">Signal</keyword>
<evidence type="ECO:0000256" key="1">
    <source>
        <dbReference type="SAM" id="MobiDB-lite"/>
    </source>
</evidence>
<feature type="region of interest" description="Disordered" evidence="1">
    <location>
        <begin position="181"/>
        <end position="417"/>
    </location>
</feature>
<evidence type="ECO:0000313" key="4">
    <source>
        <dbReference type="EMBL" id="RPA79401.1"/>
    </source>
</evidence>
<evidence type="ECO:0008006" key="6">
    <source>
        <dbReference type="Google" id="ProtNLM"/>
    </source>
</evidence>
<sequence>MHSSLVPLILIALSSLNFHHAFAQSELEALFPPEDIILKNSQSSSFVWTYSEEDAKRNPDTARLRFSLLTPPDYFFEYETLNPDGTPVSYSEVILTNITSQKRWMRFVVPEGPWIREPGMRITNGTRYWLRVEEVENGETVGKLKSKRFRIEGRVMQDVVWDTVTTTKTTVVTTGGVTKTTTTTITASPPTPKPSAPVGEGTDDDGVLVGKPGPEPSIPPEVDPVKNTPDYYPAPDPSDDGSAQDPSGDGPEQKPPGNTPAQDPPSNRPSQGTKGPAPPPIVEKSTSSVSPPPQPRAKPDEESESQKPTPPQPPPTTPSKGGKDVPASVISPGQGSTSKPSSVDEKNTTEVTLSNTSAKTYIINPMPTPSPEDDPLPPPIQSESTGPRAPTPPSEPPSLETPSESSKQPGPGMSKGAKAGAIVGSIIFVAFVVIVVFAVMKRKRDRKQKREVVRTSSVMEHLQQYPVTVGVDDDSIRKLVHPAYRNDVVWSPGPPR</sequence>
<proteinExistence type="predicted"/>
<evidence type="ECO:0000256" key="2">
    <source>
        <dbReference type="SAM" id="Phobius"/>
    </source>
</evidence>
<feature type="signal peptide" evidence="3">
    <location>
        <begin position="1"/>
        <end position="23"/>
    </location>
</feature>
<feature type="chain" id="PRO_5018221708" description="Mid2 domain-containing protein" evidence="3">
    <location>
        <begin position="24"/>
        <end position="496"/>
    </location>
</feature>
<gene>
    <name evidence="4" type="ORF">BJ508DRAFT_328301</name>
</gene>
<keyword evidence="2" id="KW-0812">Transmembrane</keyword>
<feature type="transmembrane region" description="Helical" evidence="2">
    <location>
        <begin position="419"/>
        <end position="440"/>
    </location>
</feature>
<name>A0A3N4I5E9_ASCIM</name>
<evidence type="ECO:0000256" key="3">
    <source>
        <dbReference type="SAM" id="SignalP"/>
    </source>
</evidence>
<feature type="compositionally biased region" description="Pro residues" evidence="1">
    <location>
        <begin position="366"/>
        <end position="380"/>
    </location>
</feature>
<protein>
    <recommendedName>
        <fullName evidence="6">Mid2 domain-containing protein</fullName>
    </recommendedName>
</protein>
<reference evidence="4 5" key="1">
    <citation type="journal article" date="2018" name="Nat. Ecol. Evol.">
        <title>Pezizomycetes genomes reveal the molecular basis of ectomycorrhizal truffle lifestyle.</title>
        <authorList>
            <person name="Murat C."/>
            <person name="Payen T."/>
            <person name="Noel B."/>
            <person name="Kuo A."/>
            <person name="Morin E."/>
            <person name="Chen J."/>
            <person name="Kohler A."/>
            <person name="Krizsan K."/>
            <person name="Balestrini R."/>
            <person name="Da Silva C."/>
            <person name="Montanini B."/>
            <person name="Hainaut M."/>
            <person name="Levati E."/>
            <person name="Barry K.W."/>
            <person name="Belfiori B."/>
            <person name="Cichocki N."/>
            <person name="Clum A."/>
            <person name="Dockter R.B."/>
            <person name="Fauchery L."/>
            <person name="Guy J."/>
            <person name="Iotti M."/>
            <person name="Le Tacon F."/>
            <person name="Lindquist E.A."/>
            <person name="Lipzen A."/>
            <person name="Malagnac F."/>
            <person name="Mello A."/>
            <person name="Molinier V."/>
            <person name="Miyauchi S."/>
            <person name="Poulain J."/>
            <person name="Riccioni C."/>
            <person name="Rubini A."/>
            <person name="Sitrit Y."/>
            <person name="Splivallo R."/>
            <person name="Traeger S."/>
            <person name="Wang M."/>
            <person name="Zifcakova L."/>
            <person name="Wipf D."/>
            <person name="Zambonelli A."/>
            <person name="Paolocci F."/>
            <person name="Nowrousian M."/>
            <person name="Ottonello S."/>
            <person name="Baldrian P."/>
            <person name="Spatafora J.W."/>
            <person name="Henrissat B."/>
            <person name="Nagy L.G."/>
            <person name="Aury J.M."/>
            <person name="Wincker P."/>
            <person name="Grigoriev I.V."/>
            <person name="Bonfante P."/>
            <person name="Martin F.M."/>
        </authorList>
    </citation>
    <scope>NUCLEOTIDE SEQUENCE [LARGE SCALE GENOMIC DNA]</scope>
    <source>
        <strain evidence="4 5">RN42</strain>
    </source>
</reference>
<organism evidence="4 5">
    <name type="scientific">Ascobolus immersus RN42</name>
    <dbReference type="NCBI Taxonomy" id="1160509"/>
    <lineage>
        <taxon>Eukaryota</taxon>
        <taxon>Fungi</taxon>
        <taxon>Dikarya</taxon>
        <taxon>Ascomycota</taxon>
        <taxon>Pezizomycotina</taxon>
        <taxon>Pezizomycetes</taxon>
        <taxon>Pezizales</taxon>
        <taxon>Ascobolaceae</taxon>
        <taxon>Ascobolus</taxon>
    </lineage>
</organism>
<feature type="compositionally biased region" description="Polar residues" evidence="1">
    <location>
        <begin position="331"/>
        <end position="341"/>
    </location>
</feature>
<keyword evidence="2" id="KW-0472">Membrane</keyword>
<feature type="compositionally biased region" description="Polar residues" evidence="1">
    <location>
        <begin position="349"/>
        <end position="359"/>
    </location>
</feature>
<feature type="compositionally biased region" description="Low complexity" evidence="1">
    <location>
        <begin position="240"/>
        <end position="250"/>
    </location>
</feature>
<keyword evidence="2" id="KW-1133">Transmembrane helix</keyword>
<evidence type="ECO:0000313" key="5">
    <source>
        <dbReference type="Proteomes" id="UP000275078"/>
    </source>
</evidence>
<feature type="compositionally biased region" description="Pro residues" evidence="1">
    <location>
        <begin position="253"/>
        <end position="267"/>
    </location>
</feature>
<feature type="compositionally biased region" description="Pro residues" evidence="1">
    <location>
        <begin position="213"/>
        <end position="222"/>
    </location>
</feature>
<accession>A0A3N4I5E9</accession>
<dbReference type="EMBL" id="ML119699">
    <property type="protein sequence ID" value="RPA79401.1"/>
    <property type="molecule type" value="Genomic_DNA"/>
</dbReference>
<feature type="compositionally biased region" description="Low complexity" evidence="1">
    <location>
        <begin position="397"/>
        <end position="406"/>
    </location>
</feature>
<dbReference type="Proteomes" id="UP000275078">
    <property type="component" value="Unassembled WGS sequence"/>
</dbReference>
<feature type="compositionally biased region" description="Pro residues" evidence="1">
    <location>
        <begin position="308"/>
        <end position="317"/>
    </location>
</feature>
<dbReference type="AlphaFoldDB" id="A0A3N4I5E9"/>
<keyword evidence="5" id="KW-1185">Reference proteome</keyword>